<comment type="caution">
    <text evidence="3">The sequence shown here is derived from an EMBL/GenBank/DDBJ whole genome shotgun (WGS) entry which is preliminary data.</text>
</comment>
<dbReference type="RefSeq" id="WP_188517756.1">
    <property type="nucleotide sequence ID" value="NZ_BMES01000002.1"/>
</dbReference>
<dbReference type="Gene3D" id="3.40.50.2300">
    <property type="match status" value="1"/>
</dbReference>
<dbReference type="InterPro" id="IPR051015">
    <property type="entry name" value="EvgA-like"/>
</dbReference>
<keyword evidence="1" id="KW-0597">Phosphoprotein</keyword>
<organism evidence="3 4">
    <name type="scientific">Alsobacter metallidurans</name>
    <dbReference type="NCBI Taxonomy" id="340221"/>
    <lineage>
        <taxon>Bacteria</taxon>
        <taxon>Pseudomonadati</taxon>
        <taxon>Pseudomonadota</taxon>
        <taxon>Alphaproteobacteria</taxon>
        <taxon>Hyphomicrobiales</taxon>
        <taxon>Alsobacteraceae</taxon>
        <taxon>Alsobacter</taxon>
    </lineage>
</organism>
<proteinExistence type="predicted"/>
<dbReference type="PANTHER" id="PTHR45566:SF2">
    <property type="entry name" value="NARL SUBFAMILY"/>
    <property type="match status" value="1"/>
</dbReference>
<feature type="modified residue" description="4-aspartylphosphate" evidence="1">
    <location>
        <position position="66"/>
    </location>
</feature>
<dbReference type="AlphaFoldDB" id="A0A917MJM7"/>
<dbReference type="InterPro" id="IPR011006">
    <property type="entry name" value="CheY-like_superfamily"/>
</dbReference>
<dbReference type="Proteomes" id="UP000603912">
    <property type="component" value="Unassembled WGS sequence"/>
</dbReference>
<evidence type="ECO:0000256" key="1">
    <source>
        <dbReference type="PROSITE-ProRule" id="PRU00169"/>
    </source>
</evidence>
<feature type="domain" description="Response regulatory" evidence="2">
    <location>
        <begin position="15"/>
        <end position="130"/>
    </location>
</feature>
<dbReference type="InterPro" id="IPR001789">
    <property type="entry name" value="Sig_transdc_resp-reg_receiver"/>
</dbReference>
<evidence type="ECO:0000313" key="4">
    <source>
        <dbReference type="Proteomes" id="UP000603912"/>
    </source>
</evidence>
<dbReference type="PROSITE" id="PS50110">
    <property type="entry name" value="RESPONSE_REGULATORY"/>
    <property type="match status" value="1"/>
</dbReference>
<keyword evidence="4" id="KW-1185">Reference proteome</keyword>
<protein>
    <recommendedName>
        <fullName evidence="2">Response regulatory domain-containing protein</fullName>
    </recommendedName>
</protein>
<evidence type="ECO:0000259" key="2">
    <source>
        <dbReference type="PROSITE" id="PS50110"/>
    </source>
</evidence>
<reference evidence="3" key="1">
    <citation type="journal article" date="2014" name="Int. J. Syst. Evol. Microbiol.">
        <title>Complete genome sequence of Corynebacterium casei LMG S-19264T (=DSM 44701T), isolated from a smear-ripened cheese.</title>
        <authorList>
            <consortium name="US DOE Joint Genome Institute (JGI-PGF)"/>
            <person name="Walter F."/>
            <person name="Albersmeier A."/>
            <person name="Kalinowski J."/>
            <person name="Ruckert C."/>
        </authorList>
    </citation>
    <scope>NUCLEOTIDE SEQUENCE</scope>
    <source>
        <strain evidence="3">CGMCC 1.12214</strain>
    </source>
</reference>
<dbReference type="GO" id="GO:0000160">
    <property type="term" value="P:phosphorelay signal transduction system"/>
    <property type="evidence" value="ECO:0007669"/>
    <property type="project" value="InterPro"/>
</dbReference>
<dbReference type="PANTHER" id="PTHR45566">
    <property type="entry name" value="HTH-TYPE TRANSCRIPTIONAL REGULATOR YHJB-RELATED"/>
    <property type="match status" value="1"/>
</dbReference>
<dbReference type="EMBL" id="BMES01000002">
    <property type="protein sequence ID" value="GGH18807.1"/>
    <property type="molecule type" value="Genomic_DNA"/>
</dbReference>
<name>A0A917MJM7_9HYPH</name>
<dbReference type="SUPFAM" id="SSF52172">
    <property type="entry name" value="CheY-like"/>
    <property type="match status" value="1"/>
</dbReference>
<sequence length="138" mass="14487">MISFVNFLLGRVPIRVVVLDDRSGADDGPAATLRCENDIAVVGRSGPGRHIVELIRKVRPDVVVVDLTAPGARLATIARLAASCPEASVLLLAPAIGPEHMEAAYQLGIGGCLLDNSKAEDLGKAIRRIARGEQANDA</sequence>
<gene>
    <name evidence="3" type="ORF">GCM10007036_21220</name>
</gene>
<accession>A0A917MJM7</accession>
<reference evidence="3" key="2">
    <citation type="submission" date="2020-09" db="EMBL/GenBank/DDBJ databases">
        <authorList>
            <person name="Sun Q."/>
            <person name="Zhou Y."/>
        </authorList>
    </citation>
    <scope>NUCLEOTIDE SEQUENCE</scope>
    <source>
        <strain evidence="3">CGMCC 1.12214</strain>
    </source>
</reference>
<evidence type="ECO:0000313" key="3">
    <source>
        <dbReference type="EMBL" id="GGH18807.1"/>
    </source>
</evidence>